<dbReference type="Proteomes" id="UP000501690">
    <property type="component" value="Linkage Group LG9"/>
</dbReference>
<evidence type="ECO:0000256" key="1">
    <source>
        <dbReference type="SAM" id="MobiDB-lite"/>
    </source>
</evidence>
<dbReference type="EMBL" id="CP039353">
    <property type="protein sequence ID" value="QCE06182.1"/>
    <property type="molecule type" value="Genomic_DNA"/>
</dbReference>
<protein>
    <submittedName>
        <fullName evidence="2">Uncharacterized protein</fullName>
    </submittedName>
</protein>
<gene>
    <name evidence="2" type="ORF">DEO72_LG9g1193</name>
</gene>
<evidence type="ECO:0000313" key="2">
    <source>
        <dbReference type="EMBL" id="QCE06182.1"/>
    </source>
</evidence>
<dbReference type="AlphaFoldDB" id="A0A4D6MZT1"/>
<feature type="region of interest" description="Disordered" evidence="1">
    <location>
        <begin position="1"/>
        <end position="21"/>
    </location>
</feature>
<feature type="region of interest" description="Disordered" evidence="1">
    <location>
        <begin position="49"/>
        <end position="87"/>
    </location>
</feature>
<organism evidence="2 3">
    <name type="scientific">Vigna unguiculata</name>
    <name type="common">Cowpea</name>
    <dbReference type="NCBI Taxonomy" id="3917"/>
    <lineage>
        <taxon>Eukaryota</taxon>
        <taxon>Viridiplantae</taxon>
        <taxon>Streptophyta</taxon>
        <taxon>Embryophyta</taxon>
        <taxon>Tracheophyta</taxon>
        <taxon>Spermatophyta</taxon>
        <taxon>Magnoliopsida</taxon>
        <taxon>eudicotyledons</taxon>
        <taxon>Gunneridae</taxon>
        <taxon>Pentapetalae</taxon>
        <taxon>rosids</taxon>
        <taxon>fabids</taxon>
        <taxon>Fabales</taxon>
        <taxon>Fabaceae</taxon>
        <taxon>Papilionoideae</taxon>
        <taxon>50 kb inversion clade</taxon>
        <taxon>NPAAA clade</taxon>
        <taxon>indigoferoid/millettioid clade</taxon>
        <taxon>Phaseoleae</taxon>
        <taxon>Vigna</taxon>
    </lineage>
</organism>
<keyword evidence="3" id="KW-1185">Reference proteome</keyword>
<evidence type="ECO:0000313" key="3">
    <source>
        <dbReference type="Proteomes" id="UP000501690"/>
    </source>
</evidence>
<accession>A0A4D6MZT1</accession>
<reference evidence="2 3" key="1">
    <citation type="submission" date="2019-04" db="EMBL/GenBank/DDBJ databases">
        <title>An improved genome assembly and genetic linkage map for asparagus bean, Vigna unguiculata ssp. sesquipedialis.</title>
        <authorList>
            <person name="Xia Q."/>
            <person name="Zhang R."/>
            <person name="Dong Y."/>
        </authorList>
    </citation>
    <scope>NUCLEOTIDE SEQUENCE [LARGE SCALE GENOMIC DNA]</scope>
    <source>
        <tissue evidence="2">Leaf</tissue>
    </source>
</reference>
<name>A0A4D6MZT1_VIGUN</name>
<sequence length="105" mass="10964">MGGGQRQHYQKEAVTTSIASGTTAEVAATIGGDNGGNYSDAQGGEELCFAMGEASDSATGRRPSRRQLGVAMQRQWQQPNRGGDFGGAVFGEEVMSFTMGRKGSI</sequence>
<proteinExistence type="predicted"/>